<dbReference type="SUPFAM" id="SSF52402">
    <property type="entry name" value="Adenine nucleotide alpha hydrolases-like"/>
    <property type="match status" value="1"/>
</dbReference>
<dbReference type="SMART" id="SM00893">
    <property type="entry name" value="ETF"/>
    <property type="match status" value="1"/>
</dbReference>
<dbReference type="Proteomes" id="UP000263486">
    <property type="component" value="Unassembled WGS sequence"/>
</dbReference>
<dbReference type="PANTHER" id="PTHR43153:SF1">
    <property type="entry name" value="ELECTRON TRANSFER FLAVOPROTEIN SUBUNIT ALPHA, MITOCHONDRIAL"/>
    <property type="match status" value="1"/>
</dbReference>
<dbReference type="Pfam" id="PF01012">
    <property type="entry name" value="ETF"/>
    <property type="match status" value="1"/>
</dbReference>
<proteinExistence type="inferred from homology"/>
<sequence>MNKILICIEAGNTKYYKDLINISNKIDKNSEIWAVVFSEGIDFENCDIDKIIKVKCLQSDRYNNKVIAEYIKKIHNKENFDYVLFSATVLGRMIAPRVAMELKTGLCADVTEIEKNGEDIVMVRPAFEGKLYASIICDKKPVMMSVRPMMFKEDEKFCNTRTAKIYEDSITSKGSVVIKDKYKKPKSKDIRTSDILVSGGSGIKNQFEKLYTLADNLEGNVSASRWLVDRGYVKRDIQVGQSGKVVSPKLYIALGIHGTSQHVVGLKNVQHLISVNTNKNAPICFISDIVVEGDAVTFIEMLNKRIEENNYNC</sequence>
<comment type="similarity">
    <text evidence="1">Belongs to the ETF alpha-subunit/FixB family.</text>
</comment>
<dbReference type="InterPro" id="IPR029035">
    <property type="entry name" value="DHS-like_NAD/FAD-binding_dom"/>
</dbReference>
<dbReference type="InterPro" id="IPR001308">
    <property type="entry name" value="ETF_a/FixB"/>
</dbReference>
<name>A0ABX9KDH1_9FUSO</name>
<dbReference type="Gene3D" id="3.40.50.620">
    <property type="entry name" value="HUPs"/>
    <property type="match status" value="1"/>
</dbReference>
<dbReference type="InterPro" id="IPR014729">
    <property type="entry name" value="Rossmann-like_a/b/a_fold"/>
</dbReference>
<protein>
    <submittedName>
        <fullName evidence="3">Electron transfer flavoprotein subunit alpha/FixB family protein</fullName>
    </submittedName>
</protein>
<dbReference type="InterPro" id="IPR014731">
    <property type="entry name" value="ETF_asu_C"/>
</dbReference>
<evidence type="ECO:0000313" key="4">
    <source>
        <dbReference type="Proteomes" id="UP000263486"/>
    </source>
</evidence>
<dbReference type="EMBL" id="QUAJ01000038">
    <property type="protein sequence ID" value="REI39603.1"/>
    <property type="molecule type" value="Genomic_DNA"/>
</dbReference>
<feature type="domain" description="Electron transfer flavoprotein alpha/beta-subunit N-terminal" evidence="2">
    <location>
        <begin position="4"/>
        <end position="173"/>
    </location>
</feature>
<dbReference type="Gene3D" id="3.40.50.1220">
    <property type="entry name" value="TPP-binding domain"/>
    <property type="match status" value="1"/>
</dbReference>
<keyword evidence="4" id="KW-1185">Reference proteome</keyword>
<accession>A0ABX9KDH1</accession>
<dbReference type="Pfam" id="PF00766">
    <property type="entry name" value="ETF_alpha"/>
    <property type="match status" value="1"/>
</dbReference>
<organism evidence="3 4">
    <name type="scientific">Psychrilyobacter piezotolerans</name>
    <dbReference type="NCBI Taxonomy" id="2293438"/>
    <lineage>
        <taxon>Bacteria</taxon>
        <taxon>Fusobacteriati</taxon>
        <taxon>Fusobacteriota</taxon>
        <taxon>Fusobacteriia</taxon>
        <taxon>Fusobacteriales</taxon>
        <taxon>Fusobacteriaceae</taxon>
        <taxon>Psychrilyobacter</taxon>
    </lineage>
</organism>
<gene>
    <name evidence="3" type="ORF">DYH56_14210</name>
</gene>
<evidence type="ECO:0000313" key="3">
    <source>
        <dbReference type="EMBL" id="REI39603.1"/>
    </source>
</evidence>
<dbReference type="InterPro" id="IPR014730">
    <property type="entry name" value="ETF_a/b_N"/>
</dbReference>
<comment type="caution">
    <text evidence="3">The sequence shown here is derived from an EMBL/GenBank/DDBJ whole genome shotgun (WGS) entry which is preliminary data.</text>
</comment>
<reference evidence="3 4" key="1">
    <citation type="submission" date="2018-08" db="EMBL/GenBank/DDBJ databases">
        <title>Draft genome sequence of Psychrilyobacter sp. strain SD5 isolated from Black Sea water.</title>
        <authorList>
            <person name="Yadav S."/>
            <person name="Villanueva L."/>
            <person name="Damste J.S.S."/>
        </authorList>
    </citation>
    <scope>NUCLEOTIDE SEQUENCE [LARGE SCALE GENOMIC DNA]</scope>
    <source>
        <strain evidence="3 4">SD5</strain>
    </source>
</reference>
<dbReference type="PIRSF" id="PIRSF000089">
    <property type="entry name" value="Electra_flavoP_a"/>
    <property type="match status" value="1"/>
</dbReference>
<dbReference type="PANTHER" id="PTHR43153">
    <property type="entry name" value="ELECTRON TRANSFER FLAVOPROTEIN ALPHA"/>
    <property type="match status" value="1"/>
</dbReference>
<evidence type="ECO:0000256" key="1">
    <source>
        <dbReference type="ARBA" id="ARBA00005817"/>
    </source>
</evidence>
<evidence type="ECO:0000259" key="2">
    <source>
        <dbReference type="SMART" id="SM00893"/>
    </source>
</evidence>
<dbReference type="SUPFAM" id="SSF52467">
    <property type="entry name" value="DHS-like NAD/FAD-binding domain"/>
    <property type="match status" value="1"/>
</dbReference>
<dbReference type="RefSeq" id="WP_114643533.1">
    <property type="nucleotide sequence ID" value="NZ_JAACIO010000036.1"/>
</dbReference>